<accession>A0A8J8B5V8</accession>
<dbReference type="Pfam" id="PF00037">
    <property type="entry name" value="Fer4"/>
    <property type="match status" value="1"/>
</dbReference>
<evidence type="ECO:0000259" key="1">
    <source>
        <dbReference type="PROSITE" id="PS51379"/>
    </source>
</evidence>
<dbReference type="OrthoDB" id="23478at2157"/>
<evidence type="ECO:0000313" key="3">
    <source>
        <dbReference type="Proteomes" id="UP000730161"/>
    </source>
</evidence>
<dbReference type="PANTHER" id="PTHR42827:SF1">
    <property type="entry name" value="IRON-SULFUR CLUSTER-BINDING PROTEIN"/>
    <property type="match status" value="1"/>
</dbReference>
<dbReference type="SUPFAM" id="SSF54862">
    <property type="entry name" value="4Fe-4S ferredoxins"/>
    <property type="match status" value="1"/>
</dbReference>
<dbReference type="RefSeq" id="WP_211531252.1">
    <property type="nucleotide sequence ID" value="NZ_JWHL01000014.1"/>
</dbReference>
<feature type="domain" description="4Fe-4S ferredoxin-type" evidence="1">
    <location>
        <begin position="159"/>
        <end position="188"/>
    </location>
</feature>
<dbReference type="PANTHER" id="PTHR42827">
    <property type="entry name" value="IRON-SULFUR CLUSTER-BINDING PROTEIN-RELATED"/>
    <property type="match status" value="1"/>
</dbReference>
<protein>
    <submittedName>
        <fullName evidence="2">4Fe-4S ferredoxin</fullName>
    </submittedName>
</protein>
<dbReference type="InterPro" id="IPR017900">
    <property type="entry name" value="4Fe4S_Fe_S_CS"/>
</dbReference>
<comment type="caution">
    <text evidence="2">The sequence shown here is derived from an EMBL/GenBank/DDBJ whole genome shotgun (WGS) entry which is preliminary data.</text>
</comment>
<gene>
    <name evidence="2" type="ORF">RJ53_08585</name>
</gene>
<name>A0A8J8B5V8_9EURY</name>
<keyword evidence="3" id="KW-1185">Reference proteome</keyword>
<dbReference type="PROSITE" id="PS51379">
    <property type="entry name" value="4FE4S_FER_2"/>
    <property type="match status" value="1"/>
</dbReference>
<organism evidence="2 3">
    <name type="scientific">Methanocalculus chunghsingensis</name>
    <dbReference type="NCBI Taxonomy" id="156457"/>
    <lineage>
        <taxon>Archaea</taxon>
        <taxon>Methanobacteriati</taxon>
        <taxon>Methanobacteriota</taxon>
        <taxon>Stenosarchaea group</taxon>
        <taxon>Methanomicrobia</taxon>
        <taxon>Methanomicrobiales</taxon>
        <taxon>Methanocalculaceae</taxon>
        <taxon>Methanocalculus</taxon>
    </lineage>
</organism>
<dbReference type="GO" id="GO:0016491">
    <property type="term" value="F:oxidoreductase activity"/>
    <property type="evidence" value="ECO:0007669"/>
    <property type="project" value="UniProtKB-ARBA"/>
</dbReference>
<dbReference type="Gene3D" id="3.30.70.20">
    <property type="match status" value="1"/>
</dbReference>
<dbReference type="EMBL" id="JWHL01000014">
    <property type="protein sequence ID" value="MBR1369538.1"/>
    <property type="molecule type" value="Genomic_DNA"/>
</dbReference>
<proteinExistence type="predicted"/>
<dbReference type="Proteomes" id="UP000730161">
    <property type="component" value="Unassembled WGS sequence"/>
</dbReference>
<reference evidence="2" key="1">
    <citation type="submission" date="2014-12" db="EMBL/GenBank/DDBJ databases">
        <authorList>
            <person name="Huang H.-H."/>
            <person name="Chen S.-C."/>
            <person name="Lai M.-C."/>
        </authorList>
    </citation>
    <scope>NUCLEOTIDE SEQUENCE</scope>
    <source>
        <strain evidence="2">K1F9705b</strain>
    </source>
</reference>
<dbReference type="AlphaFoldDB" id="A0A8J8B5V8"/>
<sequence>MMKKILQRWCTDHEIPLMGVADATRWRGEVPEEYHPDSIYPGCRSVIVIGLPIHLPSLESSPSIQYAEMYRTVNSLLDQYTYRIAERLNQAGFPSVSIPRDGYGGIEALIKNPVAFFSHRHAAYLAGLGTFGLNNMVLTPAYGPRVRFGSVLTTAVIEPDPIREDELCTRCMECVTACPVRAVSSEGYPEGKTNKQACAKYSASLSRKGISPCGICIKVCPIGSDRILYGREDTGIYRKEGGDPALQRAWEHIRRHGAL</sequence>
<dbReference type="InterPro" id="IPR017896">
    <property type="entry name" value="4Fe4S_Fe-S-bd"/>
</dbReference>
<dbReference type="PROSITE" id="PS00198">
    <property type="entry name" value="4FE4S_FER_1"/>
    <property type="match status" value="1"/>
</dbReference>
<evidence type="ECO:0000313" key="2">
    <source>
        <dbReference type="EMBL" id="MBR1369538.1"/>
    </source>
</evidence>